<protein>
    <recommendedName>
        <fullName evidence="2">Aldoketomutase</fullName>
    </recommendedName>
    <alternativeName>
        <fullName evidence="1">Ketone-aldehyde mutase</fullName>
    </alternativeName>
    <alternativeName>
        <fullName evidence="3">Methylglyoxalase</fullName>
    </alternativeName>
    <alternativeName>
        <fullName evidence="4">S-D-lactoylglutathione methylglyoxal lyase</fullName>
    </alternativeName>
</protein>
<dbReference type="InterPro" id="IPR037523">
    <property type="entry name" value="VOC_core"/>
</dbReference>
<dbReference type="AlphaFoldDB" id="A0AAV2VKA4"/>
<comment type="caution">
    <text evidence="6">The sequence shown here is derived from an EMBL/GenBank/DDBJ whole genome shotgun (WGS) entry which is preliminary data.</text>
</comment>
<feature type="domain" description="VOC" evidence="5">
    <location>
        <begin position="3"/>
        <end position="126"/>
    </location>
</feature>
<evidence type="ECO:0000313" key="7">
    <source>
        <dbReference type="Proteomes" id="UP000018211"/>
    </source>
</evidence>
<dbReference type="PANTHER" id="PTHR46036:SF5">
    <property type="entry name" value="LACTOYLGLUTATHIONE LYASE"/>
    <property type="match status" value="1"/>
</dbReference>
<proteinExistence type="predicted"/>
<evidence type="ECO:0000259" key="5">
    <source>
        <dbReference type="PROSITE" id="PS51819"/>
    </source>
</evidence>
<gene>
    <name evidence="6" type="ORF">VIBNISOn1_1350022</name>
</gene>
<evidence type="ECO:0000256" key="1">
    <source>
        <dbReference type="ARBA" id="ARBA00030291"/>
    </source>
</evidence>
<organism evidence="6 7">
    <name type="scientific">Vibrio nigripulchritudo SOn1</name>
    <dbReference type="NCBI Taxonomy" id="1238450"/>
    <lineage>
        <taxon>Bacteria</taxon>
        <taxon>Pseudomonadati</taxon>
        <taxon>Pseudomonadota</taxon>
        <taxon>Gammaproteobacteria</taxon>
        <taxon>Vibrionales</taxon>
        <taxon>Vibrionaceae</taxon>
        <taxon>Vibrio</taxon>
    </lineage>
</organism>
<dbReference type="InterPro" id="IPR004360">
    <property type="entry name" value="Glyas_Fos-R_dOase_dom"/>
</dbReference>
<dbReference type="InterPro" id="IPR029068">
    <property type="entry name" value="Glyas_Bleomycin-R_OHBP_Dase"/>
</dbReference>
<accession>A0AAV2VKA4</accession>
<keyword evidence="6" id="KW-0456">Lyase</keyword>
<evidence type="ECO:0000256" key="3">
    <source>
        <dbReference type="ARBA" id="ARBA00032460"/>
    </source>
</evidence>
<dbReference type="PANTHER" id="PTHR46036">
    <property type="entry name" value="LACTOYLGLUTATHIONE LYASE"/>
    <property type="match status" value="1"/>
</dbReference>
<dbReference type="EMBL" id="CAOF01000041">
    <property type="protein sequence ID" value="CCO45058.1"/>
    <property type="molecule type" value="Genomic_DNA"/>
</dbReference>
<dbReference type="GO" id="GO:0005737">
    <property type="term" value="C:cytoplasm"/>
    <property type="evidence" value="ECO:0007669"/>
    <property type="project" value="TreeGrafter"/>
</dbReference>
<dbReference type="Pfam" id="PF00903">
    <property type="entry name" value="Glyoxalase"/>
    <property type="match status" value="1"/>
</dbReference>
<evidence type="ECO:0000313" key="6">
    <source>
        <dbReference type="EMBL" id="CCO45058.1"/>
    </source>
</evidence>
<dbReference type="SUPFAM" id="SSF54593">
    <property type="entry name" value="Glyoxalase/Bleomycin resistance protein/Dihydroxybiphenyl dioxygenase"/>
    <property type="match status" value="1"/>
</dbReference>
<dbReference type="GO" id="GO:0004462">
    <property type="term" value="F:lactoylglutathione lyase activity"/>
    <property type="evidence" value="ECO:0007669"/>
    <property type="project" value="TreeGrafter"/>
</dbReference>
<dbReference type="PROSITE" id="PS51819">
    <property type="entry name" value="VOC"/>
    <property type="match status" value="1"/>
</dbReference>
<dbReference type="Gene3D" id="3.10.180.10">
    <property type="entry name" value="2,3-Dihydroxybiphenyl 1,2-Dioxygenase, domain 1"/>
    <property type="match status" value="1"/>
</dbReference>
<name>A0AAV2VKA4_9VIBR</name>
<dbReference type="Proteomes" id="UP000018211">
    <property type="component" value="Unassembled WGS sequence"/>
</dbReference>
<sequence length="131" mass="15201">MTKAIHSMIRVLDLNRSIHFYTQALDLELADQFEFETFTLTYLRDPKSGFEVELTLNHGRETPYVHGDAYGHLAVCVENIDEVHQKLVDLALSPTPVKSMQHNNKTMATFFFLTDPDGYKIEFLQKYGRFQ</sequence>
<evidence type="ECO:0000256" key="4">
    <source>
        <dbReference type="ARBA" id="ARBA00033298"/>
    </source>
</evidence>
<evidence type="ECO:0000256" key="2">
    <source>
        <dbReference type="ARBA" id="ARBA00030892"/>
    </source>
</evidence>
<dbReference type="RefSeq" id="WP_022598800.1">
    <property type="nucleotide sequence ID" value="NZ_LK391965.1"/>
</dbReference>
<reference evidence="6 7" key="1">
    <citation type="journal article" date="2013" name="ISME J.">
        <title>Comparative genomics of pathogenic lineages of Vibrio nigripulchritudo identifies virulence-associated traits.</title>
        <authorList>
            <person name="Goudenege D."/>
            <person name="Labreuche Y."/>
            <person name="Krin E."/>
            <person name="Ansquer D."/>
            <person name="Mangenot S."/>
            <person name="Calteau A."/>
            <person name="Medigue C."/>
            <person name="Mazel D."/>
            <person name="Polz M.F."/>
            <person name="Le Roux F."/>
        </authorList>
    </citation>
    <scope>NUCLEOTIDE SEQUENCE [LARGE SCALE GENOMIC DNA]</scope>
    <source>
        <strain evidence="6 7">SOn1</strain>
    </source>
</reference>
<dbReference type="GO" id="GO:0019243">
    <property type="term" value="P:methylglyoxal catabolic process to D-lactate via S-lactoyl-glutathione"/>
    <property type="evidence" value="ECO:0007669"/>
    <property type="project" value="TreeGrafter"/>
</dbReference>